<evidence type="ECO:0000313" key="7">
    <source>
        <dbReference type="Proteomes" id="UP001044222"/>
    </source>
</evidence>
<dbReference type="Pfam" id="PF02580">
    <property type="entry name" value="Tyr_Deacylase"/>
    <property type="match status" value="1"/>
</dbReference>
<comment type="catalytic activity">
    <reaction evidence="3">
        <text>glycyl-tRNA(Ala) + H2O = tRNA(Ala) + glycine + H(+)</text>
        <dbReference type="Rhea" id="RHEA:53744"/>
        <dbReference type="Rhea" id="RHEA-COMP:9657"/>
        <dbReference type="Rhea" id="RHEA-COMP:13640"/>
        <dbReference type="ChEBI" id="CHEBI:15377"/>
        <dbReference type="ChEBI" id="CHEBI:15378"/>
        <dbReference type="ChEBI" id="CHEBI:57305"/>
        <dbReference type="ChEBI" id="CHEBI:78442"/>
        <dbReference type="ChEBI" id="CHEBI:78522"/>
        <dbReference type="EC" id="3.1.1.96"/>
    </reaction>
</comment>
<dbReference type="PANTHER" id="PTHR10472:SF5">
    <property type="entry name" value="D-AMINOACYL-TRNA DEACYLASE 1"/>
    <property type="match status" value="1"/>
</dbReference>
<name>A0A9D3S5M7_ANGAN</name>
<evidence type="ECO:0000313" key="6">
    <source>
        <dbReference type="EMBL" id="KAG5855658.1"/>
    </source>
</evidence>
<comment type="similarity">
    <text evidence="1">Belongs to the DTD family.</text>
</comment>
<dbReference type="AlphaFoldDB" id="A0A9D3S5M7"/>
<dbReference type="Gene3D" id="3.50.80.10">
    <property type="entry name" value="D-tyrosyl-tRNA(Tyr) deacylase"/>
    <property type="match status" value="1"/>
</dbReference>
<keyword evidence="7" id="KW-1185">Reference proteome</keyword>
<feature type="compositionally biased region" description="Basic residues" evidence="5">
    <location>
        <begin position="72"/>
        <end position="89"/>
    </location>
</feature>
<feature type="compositionally biased region" description="Basic and acidic residues" evidence="5">
    <location>
        <begin position="60"/>
        <end position="71"/>
    </location>
</feature>
<evidence type="ECO:0000256" key="2">
    <source>
        <dbReference type="ARBA" id="ARBA00013056"/>
    </source>
</evidence>
<dbReference type="InterPro" id="IPR003732">
    <property type="entry name" value="Daa-tRNA_deacyls_DTD"/>
</dbReference>
<comment type="catalytic activity">
    <reaction evidence="4">
        <text>a D-aminoacyl-tRNA + H2O = a tRNA + a D-alpha-amino acid + H(+)</text>
        <dbReference type="Rhea" id="RHEA:13953"/>
        <dbReference type="Rhea" id="RHEA-COMP:10123"/>
        <dbReference type="Rhea" id="RHEA-COMP:10124"/>
        <dbReference type="ChEBI" id="CHEBI:15377"/>
        <dbReference type="ChEBI" id="CHEBI:15378"/>
        <dbReference type="ChEBI" id="CHEBI:59871"/>
        <dbReference type="ChEBI" id="CHEBI:78442"/>
        <dbReference type="ChEBI" id="CHEBI:79333"/>
        <dbReference type="EC" id="3.1.1.96"/>
    </reaction>
</comment>
<dbReference type="InterPro" id="IPR023509">
    <property type="entry name" value="DTD-like_sf"/>
</dbReference>
<dbReference type="GO" id="GO:0005737">
    <property type="term" value="C:cytoplasm"/>
    <property type="evidence" value="ECO:0007669"/>
    <property type="project" value="InterPro"/>
</dbReference>
<proteinExistence type="inferred from homology"/>
<feature type="region of interest" description="Disordered" evidence="5">
    <location>
        <begin position="45"/>
        <end position="125"/>
    </location>
</feature>
<evidence type="ECO:0000256" key="3">
    <source>
        <dbReference type="ARBA" id="ARBA00047676"/>
    </source>
</evidence>
<protein>
    <recommendedName>
        <fullName evidence="2">D-aminoacyl-tRNA deacylase</fullName>
        <ecNumber evidence="2">3.1.1.96</ecNumber>
    </recommendedName>
</protein>
<gene>
    <name evidence="6" type="ORF">ANANG_G00051450</name>
</gene>
<comment type="caution">
    <text evidence="6">The sequence shown here is derived from an EMBL/GenBank/DDBJ whole genome shotgun (WGS) entry which is preliminary data.</text>
</comment>
<dbReference type="GO" id="GO:0051500">
    <property type="term" value="F:D-tyrosyl-tRNA(Tyr) deacylase activity"/>
    <property type="evidence" value="ECO:0007669"/>
    <property type="project" value="TreeGrafter"/>
</dbReference>
<dbReference type="EMBL" id="JAFIRN010000002">
    <property type="protein sequence ID" value="KAG5855658.1"/>
    <property type="molecule type" value="Genomic_DNA"/>
</dbReference>
<organism evidence="6 7">
    <name type="scientific">Anguilla anguilla</name>
    <name type="common">European freshwater eel</name>
    <name type="synonym">Muraena anguilla</name>
    <dbReference type="NCBI Taxonomy" id="7936"/>
    <lineage>
        <taxon>Eukaryota</taxon>
        <taxon>Metazoa</taxon>
        <taxon>Chordata</taxon>
        <taxon>Craniata</taxon>
        <taxon>Vertebrata</taxon>
        <taxon>Euteleostomi</taxon>
        <taxon>Actinopterygii</taxon>
        <taxon>Neopterygii</taxon>
        <taxon>Teleostei</taxon>
        <taxon>Anguilliformes</taxon>
        <taxon>Anguillidae</taxon>
        <taxon>Anguilla</taxon>
    </lineage>
</organism>
<dbReference type="SUPFAM" id="SSF69500">
    <property type="entry name" value="DTD-like"/>
    <property type="match status" value="1"/>
</dbReference>
<accession>A0A9D3S5M7</accession>
<sequence length="125" mass="14204">MPAELAQPFYYSMLENMRTAYQPELIKDGQFGAYMQVHIQNDGPVTVELESPTGPTDPKMLSKQEKQQQRKEKTRPKPPRIRRGRRPPRAPRWTPAPAAGRRGTSRPRGSPNPRKRLAESAVAET</sequence>
<evidence type="ECO:0000256" key="1">
    <source>
        <dbReference type="ARBA" id="ARBA00009673"/>
    </source>
</evidence>
<evidence type="ECO:0000256" key="4">
    <source>
        <dbReference type="ARBA" id="ARBA00048018"/>
    </source>
</evidence>
<evidence type="ECO:0000256" key="5">
    <source>
        <dbReference type="SAM" id="MobiDB-lite"/>
    </source>
</evidence>
<dbReference type="Proteomes" id="UP001044222">
    <property type="component" value="Unassembled WGS sequence"/>
</dbReference>
<feature type="compositionally biased region" description="Low complexity" evidence="5">
    <location>
        <begin position="91"/>
        <end position="112"/>
    </location>
</feature>
<reference evidence="6" key="1">
    <citation type="submission" date="2021-01" db="EMBL/GenBank/DDBJ databases">
        <title>A chromosome-scale assembly of European eel, Anguilla anguilla.</title>
        <authorList>
            <person name="Henkel C."/>
            <person name="Jong-Raadsen S.A."/>
            <person name="Dufour S."/>
            <person name="Weltzien F.-A."/>
            <person name="Palstra A.P."/>
            <person name="Pelster B."/>
            <person name="Spaink H.P."/>
            <person name="Van Den Thillart G.E."/>
            <person name="Jansen H."/>
            <person name="Zahm M."/>
            <person name="Klopp C."/>
            <person name="Cedric C."/>
            <person name="Louis A."/>
            <person name="Berthelot C."/>
            <person name="Parey E."/>
            <person name="Roest Crollius H."/>
            <person name="Montfort J."/>
            <person name="Robinson-Rechavi M."/>
            <person name="Bucao C."/>
            <person name="Bouchez O."/>
            <person name="Gislard M."/>
            <person name="Lluch J."/>
            <person name="Milhes M."/>
            <person name="Lampietro C."/>
            <person name="Lopez Roques C."/>
            <person name="Donnadieu C."/>
            <person name="Braasch I."/>
            <person name="Desvignes T."/>
            <person name="Postlethwait J."/>
            <person name="Bobe J."/>
            <person name="Guiguen Y."/>
            <person name="Dirks R."/>
        </authorList>
    </citation>
    <scope>NUCLEOTIDE SEQUENCE</scope>
    <source>
        <strain evidence="6">Tag_6206</strain>
        <tissue evidence="6">Liver</tissue>
    </source>
</reference>
<dbReference type="PANTHER" id="PTHR10472">
    <property type="entry name" value="D-TYROSYL-TRNA TYR DEACYLASE"/>
    <property type="match status" value="1"/>
</dbReference>
<dbReference type="EC" id="3.1.1.96" evidence="2"/>